<feature type="transmembrane region" description="Helical" evidence="1">
    <location>
        <begin position="65"/>
        <end position="85"/>
    </location>
</feature>
<sequence length="87" mass="10005">AQEADDLKKRLEIVQDEDDDVFVEAIPLVQKVPVVDYQRRSGDFMENSERKKSVHGLALVKRWKLLTSCGVHVIILSTVQLFLLVER</sequence>
<evidence type="ECO:0000313" key="2">
    <source>
        <dbReference type="EMBL" id="GFD25888.1"/>
    </source>
</evidence>
<keyword evidence="1" id="KW-1133">Transmembrane helix</keyword>
<name>A0A699UWW8_TANCI</name>
<reference evidence="2" key="1">
    <citation type="journal article" date="2019" name="Sci. Rep.">
        <title>Draft genome of Tanacetum cinerariifolium, the natural source of mosquito coil.</title>
        <authorList>
            <person name="Yamashiro T."/>
            <person name="Shiraishi A."/>
            <person name="Satake H."/>
            <person name="Nakayama K."/>
        </authorList>
    </citation>
    <scope>NUCLEOTIDE SEQUENCE</scope>
</reference>
<dbReference type="EMBL" id="BKCJ011364177">
    <property type="protein sequence ID" value="GFD25888.1"/>
    <property type="molecule type" value="Genomic_DNA"/>
</dbReference>
<dbReference type="AlphaFoldDB" id="A0A699UWW8"/>
<keyword evidence="1" id="KW-0472">Membrane</keyword>
<keyword evidence="1" id="KW-0812">Transmembrane</keyword>
<feature type="non-terminal residue" evidence="2">
    <location>
        <position position="1"/>
    </location>
</feature>
<organism evidence="2">
    <name type="scientific">Tanacetum cinerariifolium</name>
    <name type="common">Dalmatian daisy</name>
    <name type="synonym">Chrysanthemum cinerariifolium</name>
    <dbReference type="NCBI Taxonomy" id="118510"/>
    <lineage>
        <taxon>Eukaryota</taxon>
        <taxon>Viridiplantae</taxon>
        <taxon>Streptophyta</taxon>
        <taxon>Embryophyta</taxon>
        <taxon>Tracheophyta</taxon>
        <taxon>Spermatophyta</taxon>
        <taxon>Magnoliopsida</taxon>
        <taxon>eudicotyledons</taxon>
        <taxon>Gunneridae</taxon>
        <taxon>Pentapetalae</taxon>
        <taxon>asterids</taxon>
        <taxon>campanulids</taxon>
        <taxon>Asterales</taxon>
        <taxon>Asteraceae</taxon>
        <taxon>Asteroideae</taxon>
        <taxon>Anthemideae</taxon>
        <taxon>Anthemidinae</taxon>
        <taxon>Tanacetum</taxon>
    </lineage>
</organism>
<comment type="caution">
    <text evidence="2">The sequence shown here is derived from an EMBL/GenBank/DDBJ whole genome shotgun (WGS) entry which is preliminary data.</text>
</comment>
<evidence type="ECO:0000256" key="1">
    <source>
        <dbReference type="SAM" id="Phobius"/>
    </source>
</evidence>
<feature type="non-terminal residue" evidence="2">
    <location>
        <position position="87"/>
    </location>
</feature>
<proteinExistence type="predicted"/>
<protein>
    <submittedName>
        <fullName evidence="2">Uncharacterized protein</fullName>
    </submittedName>
</protein>
<gene>
    <name evidence="2" type="ORF">Tci_897857</name>
</gene>
<accession>A0A699UWW8</accession>